<evidence type="ECO:0000256" key="3">
    <source>
        <dbReference type="ARBA" id="ARBA00023163"/>
    </source>
</evidence>
<feature type="domain" description="HTH tetR-type" evidence="5">
    <location>
        <begin position="1"/>
        <end position="55"/>
    </location>
</feature>
<dbReference type="EMBL" id="JAODOR010000004">
    <property type="protein sequence ID" value="MCT9001549.1"/>
    <property type="molecule type" value="Genomic_DNA"/>
</dbReference>
<organism evidence="6 7">
    <name type="scientific">Microbacterium memoriense</name>
    <dbReference type="NCBI Taxonomy" id="2978350"/>
    <lineage>
        <taxon>Bacteria</taxon>
        <taxon>Bacillati</taxon>
        <taxon>Actinomycetota</taxon>
        <taxon>Actinomycetes</taxon>
        <taxon>Micrococcales</taxon>
        <taxon>Microbacteriaceae</taxon>
        <taxon>Microbacterium</taxon>
    </lineage>
</organism>
<dbReference type="InterPro" id="IPR050109">
    <property type="entry name" value="HTH-type_TetR-like_transc_reg"/>
</dbReference>
<protein>
    <submittedName>
        <fullName evidence="6">TetR/AcrR family transcriptional regulator</fullName>
    </submittedName>
</protein>
<feature type="DNA-binding region" description="H-T-H motif" evidence="4">
    <location>
        <begin position="18"/>
        <end position="37"/>
    </location>
</feature>
<dbReference type="PROSITE" id="PS50977">
    <property type="entry name" value="HTH_TETR_2"/>
    <property type="match status" value="1"/>
</dbReference>
<dbReference type="PANTHER" id="PTHR30055">
    <property type="entry name" value="HTH-TYPE TRANSCRIPTIONAL REGULATOR RUTR"/>
    <property type="match status" value="1"/>
</dbReference>
<evidence type="ECO:0000256" key="2">
    <source>
        <dbReference type="ARBA" id="ARBA00023125"/>
    </source>
</evidence>
<evidence type="ECO:0000313" key="6">
    <source>
        <dbReference type="EMBL" id="MCT9001549.1"/>
    </source>
</evidence>
<dbReference type="Gene3D" id="1.10.357.10">
    <property type="entry name" value="Tetracycline Repressor, domain 2"/>
    <property type="match status" value="1"/>
</dbReference>
<evidence type="ECO:0000256" key="1">
    <source>
        <dbReference type="ARBA" id="ARBA00023015"/>
    </source>
</evidence>
<dbReference type="PRINTS" id="PR00455">
    <property type="entry name" value="HTHTETR"/>
</dbReference>
<name>A0ABT2PAB9_9MICO</name>
<evidence type="ECO:0000313" key="7">
    <source>
        <dbReference type="Proteomes" id="UP001300496"/>
    </source>
</evidence>
<evidence type="ECO:0000259" key="5">
    <source>
        <dbReference type="PROSITE" id="PS50977"/>
    </source>
</evidence>
<keyword evidence="1" id="KW-0805">Transcription regulation</keyword>
<sequence>MAEAACELFLEQGYAATSVADIALRAGVSRSSFFNYFSSKSDVIWGGFDTRAQSARDAIAGSADPIGALRGIAVGFAPDSLALAITHADAMGLTHDLDAERALRQALLGRAVSDRLVAQGRSRLVADVRGAAAGGAVLAAVWAWSAAGPARAEMGSFLDDALAIADPKGETRGPVAPGSADRIGGSWRLSAHSAIG</sequence>
<gene>
    <name evidence="6" type="ORF">N4R40_04100</name>
</gene>
<evidence type="ECO:0000256" key="4">
    <source>
        <dbReference type="PROSITE-ProRule" id="PRU00335"/>
    </source>
</evidence>
<proteinExistence type="predicted"/>
<dbReference type="SUPFAM" id="SSF46689">
    <property type="entry name" value="Homeodomain-like"/>
    <property type="match status" value="1"/>
</dbReference>
<accession>A0ABT2PAB9</accession>
<reference evidence="6 7" key="1">
    <citation type="journal article" date="2024" name="Int. J. Syst. Evol. Microbiol.">
        <title>Microbacterium memoriense sp. nov., a member of the Actinomycetota from marine beach sediment of the north coast of Portugal.</title>
        <authorList>
            <person name="Santos J.D.N.D."/>
            <person name="Klimek D."/>
            <person name="Calusinska M."/>
            <person name="Lobo-da-Cunha A."/>
            <person name="Catita J."/>
            <person name="Goncalves H."/>
            <person name="Gonzalez I."/>
            <person name="Lage O.M."/>
        </authorList>
    </citation>
    <scope>NUCLEOTIDE SEQUENCE [LARGE SCALE GENOMIC DNA]</scope>
    <source>
        <strain evidence="6 7">PMIC_1C1B</strain>
    </source>
</reference>
<comment type="caution">
    <text evidence="6">The sequence shown here is derived from an EMBL/GenBank/DDBJ whole genome shotgun (WGS) entry which is preliminary data.</text>
</comment>
<dbReference type="InterPro" id="IPR009057">
    <property type="entry name" value="Homeodomain-like_sf"/>
</dbReference>
<dbReference type="RefSeq" id="WP_261606083.1">
    <property type="nucleotide sequence ID" value="NZ_JAODOR010000004.1"/>
</dbReference>
<dbReference type="InterPro" id="IPR001647">
    <property type="entry name" value="HTH_TetR"/>
</dbReference>
<dbReference type="Pfam" id="PF00440">
    <property type="entry name" value="TetR_N"/>
    <property type="match status" value="1"/>
</dbReference>
<keyword evidence="2 4" id="KW-0238">DNA-binding</keyword>
<keyword evidence="7" id="KW-1185">Reference proteome</keyword>
<dbReference type="Proteomes" id="UP001300496">
    <property type="component" value="Unassembled WGS sequence"/>
</dbReference>
<keyword evidence="3" id="KW-0804">Transcription</keyword>
<dbReference type="PANTHER" id="PTHR30055:SF238">
    <property type="entry name" value="MYCOFACTOCIN BIOSYNTHESIS TRANSCRIPTIONAL REGULATOR MFTR-RELATED"/>
    <property type="match status" value="1"/>
</dbReference>